<dbReference type="PANTHER" id="PTHR35369">
    <property type="entry name" value="BLR3025 PROTEIN-RELATED"/>
    <property type="match status" value="1"/>
</dbReference>
<feature type="domain" description="UmuC" evidence="3">
    <location>
        <begin position="32"/>
        <end position="156"/>
    </location>
</feature>
<dbReference type="InterPro" id="IPR043502">
    <property type="entry name" value="DNA/RNA_pol_sf"/>
</dbReference>
<dbReference type="Proteomes" id="UP000484885">
    <property type="component" value="Unassembled WGS sequence"/>
</dbReference>
<keyword evidence="2" id="KW-0227">DNA damage</keyword>
<name>A0A845VAY8_9GAMM</name>
<dbReference type="Pfam" id="PF00817">
    <property type="entry name" value="IMS"/>
    <property type="match status" value="1"/>
</dbReference>
<dbReference type="AlphaFoldDB" id="A0A845VAY8"/>
<organism evidence="4 5">
    <name type="scientific">Wenzhouxiangella limi</name>
    <dbReference type="NCBI Taxonomy" id="2707351"/>
    <lineage>
        <taxon>Bacteria</taxon>
        <taxon>Pseudomonadati</taxon>
        <taxon>Pseudomonadota</taxon>
        <taxon>Gammaproteobacteria</taxon>
        <taxon>Chromatiales</taxon>
        <taxon>Wenzhouxiangellaceae</taxon>
        <taxon>Wenzhouxiangella</taxon>
    </lineage>
</organism>
<comment type="caution">
    <text evidence="4">The sequence shown here is derived from an EMBL/GenBank/DDBJ whole genome shotgun (WGS) entry which is preliminary data.</text>
</comment>
<comment type="similarity">
    <text evidence="1">Belongs to the DNA polymerase type-Y family.</text>
</comment>
<evidence type="ECO:0000256" key="1">
    <source>
        <dbReference type="ARBA" id="ARBA00010945"/>
    </source>
</evidence>
<dbReference type="Gene3D" id="3.30.70.270">
    <property type="match status" value="1"/>
</dbReference>
<accession>A0A845VAY8</accession>
<dbReference type="PANTHER" id="PTHR35369:SF2">
    <property type="entry name" value="BLR3025 PROTEIN"/>
    <property type="match status" value="1"/>
</dbReference>
<reference evidence="4 5" key="1">
    <citation type="submission" date="2020-02" db="EMBL/GenBank/DDBJ databases">
        <authorList>
            <person name="Zhang X.-Y."/>
        </authorList>
    </citation>
    <scope>NUCLEOTIDE SEQUENCE [LARGE SCALE GENOMIC DNA]</scope>
    <source>
        <strain evidence="4 5">C33</strain>
    </source>
</reference>
<protein>
    <submittedName>
        <fullName evidence="4">DNA polymerase Y family protein</fullName>
    </submittedName>
</protein>
<sequence length="475" mass="52896">MSQPVRASLWAGLYCPGLPLSAVWDHQPGIGPVAVHSHQRGQARIFQAGRIAAQHGVRAGMGLSQALALLPQLQSRPRNPAMEQRALEQIALAAYGHSHQVVLAPPDTVLLEIAGSQRLRGGLQPLLDQLVKTLRQQGFRVRCGTAVVPAAARLLARVGQHADSPERLQHTLDALPIDALGLAPGKQQAIIGCGLRRLGELVRMGAPERARRFGSALNAELDQLYGRQPTPLAGWQPPERYRQRLELPVPSERSEALLFAGNRALDHLGGWLEVRDRALTALHVTLEREDAGNPIALGLSLARPGFDRARLLEMLALKLDRIRLPAPVAALVLKAETTLEHRPPQADLWDGRNHGDAWPALLDRLRARLGEEALSGIAPQADHRPEHAWRWVPPGTTRVCTETRPRPTWLLPEPRPCQRADFRLEDGPERIEAGWWDGQDCRRDYWIARDGRNRRVWIFHEHEPRSGWFLHGLFC</sequence>
<evidence type="ECO:0000313" key="5">
    <source>
        <dbReference type="Proteomes" id="UP000484885"/>
    </source>
</evidence>
<gene>
    <name evidence="4" type="ORF">G3I74_15140</name>
</gene>
<dbReference type="RefSeq" id="WP_164212433.1">
    <property type="nucleotide sequence ID" value="NZ_JAAGSC010000044.1"/>
</dbReference>
<evidence type="ECO:0000256" key="2">
    <source>
        <dbReference type="ARBA" id="ARBA00022763"/>
    </source>
</evidence>
<dbReference type="Gene3D" id="3.40.1170.60">
    <property type="match status" value="1"/>
</dbReference>
<evidence type="ECO:0000313" key="4">
    <source>
        <dbReference type="EMBL" id="NDY97065.1"/>
    </source>
</evidence>
<dbReference type="InterPro" id="IPR001126">
    <property type="entry name" value="UmuC"/>
</dbReference>
<keyword evidence="5" id="KW-1185">Reference proteome</keyword>
<dbReference type="CDD" id="cd03468">
    <property type="entry name" value="PolY_like"/>
    <property type="match status" value="1"/>
</dbReference>
<dbReference type="InterPro" id="IPR043128">
    <property type="entry name" value="Rev_trsase/Diguanyl_cyclase"/>
</dbReference>
<dbReference type="SUPFAM" id="SSF56672">
    <property type="entry name" value="DNA/RNA polymerases"/>
    <property type="match status" value="1"/>
</dbReference>
<proteinExistence type="inferred from homology"/>
<dbReference type="EMBL" id="JAAGSC010000044">
    <property type="protein sequence ID" value="NDY97065.1"/>
    <property type="molecule type" value="Genomic_DNA"/>
</dbReference>
<dbReference type="InterPro" id="IPR050356">
    <property type="entry name" value="SulA_CellDiv_inhibitor"/>
</dbReference>
<dbReference type="GO" id="GO:0006281">
    <property type="term" value="P:DNA repair"/>
    <property type="evidence" value="ECO:0007669"/>
    <property type="project" value="InterPro"/>
</dbReference>
<evidence type="ECO:0000259" key="3">
    <source>
        <dbReference type="Pfam" id="PF00817"/>
    </source>
</evidence>